<dbReference type="InterPro" id="IPR007844">
    <property type="entry name" value="AsmA"/>
</dbReference>
<dbReference type="EMBL" id="CP120682">
    <property type="protein sequence ID" value="WKN39036.1"/>
    <property type="molecule type" value="Genomic_DNA"/>
</dbReference>
<protein>
    <submittedName>
        <fullName evidence="3">AsmA-like C-terminal region-containing protein</fullName>
    </submittedName>
</protein>
<proteinExistence type="predicted"/>
<name>A0AA49GS70_9BACT</name>
<feature type="domain" description="AsmA" evidence="2">
    <location>
        <begin position="1"/>
        <end position="177"/>
    </location>
</feature>
<feature type="compositionally biased region" description="Basic and acidic residues" evidence="1">
    <location>
        <begin position="934"/>
        <end position="997"/>
    </location>
</feature>
<feature type="region of interest" description="Disordered" evidence="1">
    <location>
        <begin position="934"/>
        <end position="1007"/>
    </location>
</feature>
<evidence type="ECO:0000256" key="1">
    <source>
        <dbReference type="SAM" id="MobiDB-lite"/>
    </source>
</evidence>
<dbReference type="PANTHER" id="PTHR30441:SF8">
    <property type="entry name" value="DUF748 DOMAIN-CONTAINING PROTEIN"/>
    <property type="match status" value="1"/>
</dbReference>
<reference evidence="3" key="2">
    <citation type="journal article" date="2024" name="Antonie Van Leeuwenhoek">
        <title>Roseihalotalea indica gen. nov., sp. nov., a halophilic Bacteroidetes from mesopelagic Southwest Indian Ocean with higher carbohydrate metabolic potential.</title>
        <authorList>
            <person name="Chen B."/>
            <person name="Zhang M."/>
            <person name="Lin D."/>
            <person name="Ye J."/>
            <person name="Tang K."/>
        </authorList>
    </citation>
    <scope>NUCLEOTIDE SEQUENCE</scope>
    <source>
        <strain evidence="3">TK19036</strain>
    </source>
</reference>
<reference evidence="3" key="1">
    <citation type="journal article" date="2023" name="Comput. Struct. Biotechnol. J.">
        <title>Discovery of a novel marine Bacteroidetes with a rich repertoire of carbohydrate-active enzymes.</title>
        <authorList>
            <person name="Chen B."/>
            <person name="Liu G."/>
            <person name="Chen Q."/>
            <person name="Wang H."/>
            <person name="Liu L."/>
            <person name="Tang K."/>
        </authorList>
    </citation>
    <scope>NUCLEOTIDE SEQUENCE</scope>
    <source>
        <strain evidence="3">TK19036</strain>
    </source>
</reference>
<dbReference type="GO" id="GO:0005886">
    <property type="term" value="C:plasma membrane"/>
    <property type="evidence" value="ECO:0007669"/>
    <property type="project" value="TreeGrafter"/>
</dbReference>
<evidence type="ECO:0000259" key="2">
    <source>
        <dbReference type="Pfam" id="PF05170"/>
    </source>
</evidence>
<accession>A0AA49GS70</accession>
<feature type="compositionally biased region" description="Basic residues" evidence="1">
    <location>
        <begin position="998"/>
        <end position="1007"/>
    </location>
</feature>
<evidence type="ECO:0000313" key="3">
    <source>
        <dbReference type="EMBL" id="WKN39036.1"/>
    </source>
</evidence>
<gene>
    <name evidence="3" type="ORF">K4G66_10010</name>
</gene>
<dbReference type="PANTHER" id="PTHR30441">
    <property type="entry name" value="DUF748 DOMAIN-CONTAINING PROTEIN"/>
    <property type="match status" value="1"/>
</dbReference>
<dbReference type="AlphaFoldDB" id="A0AA49GS70"/>
<sequence length="1007" mass="111121">MKKILTVIGIFFALLFVAILVLPVIFKDDIRKVVDQAIAENVNADVYYDQFSLSLIKNFPNATVSLSDFGVVNRAPFQGDTLLAVDEFNVSVDLKSVIFGDQPRISGIVLDQPNVYVQVMEDGTANYDIAIASEDTVVEETETTSEEVSFTIDHWEVNNANIVYQDLTMPMFMAIENMNHQGSGDFTLDVFDMETYSEIEKFTVNYDGVEYMTDKKLMADVTMNMNLEDFKFTFKENTVAVNDFALGFDGFFAMPDENMEMDITFGAKDNTFKSLLSLVPGVYLEGFEEVKTEGELDFNGFVRGTYNEESMPAFQLKLLTQNAMFQYPDLPTAVTNIDVDLLVDNADGNLDNTVVNLKSFHADLGNNPLDARLLLKGLDTYTIDTEVKAKLNLAELNQMFPIDSLDMRGIFNMNLLANGTYDSVKNIIPKIDMAMAMQQGYIKQADYPPLENISFTSTVKNTTGQLAQTTVRVNDFDMSLAGEPFKAQLLLTNLDDYTWDLKANGTIDLEKVMQIYPMEGMDLAGVIKANIQSKGKLSDVEAERYAQLQTSGSAKIQNFRYVADDFPQGFSINNADAQFNPERVTLASFEGAAGRSDMRMSGYVANYLAYALAENGTLRGQLDFKSGKMDLNEWMTEDGAEVSEDTSEVAMEVVEIPKNIDFVLNSSIAEVLYDNMTMNNMKGKITVRQGVVRMDGLNFGTLGGQFAMNGSYDTRDIQRPAFDFDLNIRDVAIKEAYNTFNTIQTLAPVAEKMEGDFSTKFKIAGLLGQDMSPLMNTLDGKGVIEIEDAALTESKLVGAITAVTKLSNTESVSLNDVEIQAEVRSGRVYVQPFDVNIGNFKTVIAGSNGIDGSIDYLMKMNVPAGTVGTAINSAIAKFTGNDETVSSNIILNLKVTGTADDPKVGLAGTEAGSGGSTAKAAVKAKVEKQAEELKGELEQQKKEAEAEVRRKAEQAKQEAAEAKRQAELRAKEEAEKAKEEVQEAVDEKKEEVKDEAKKKLKKLFPPK</sequence>
<dbReference type="Pfam" id="PF05170">
    <property type="entry name" value="AsmA"/>
    <property type="match status" value="1"/>
</dbReference>
<organism evidence="3">
    <name type="scientific">Roseihalotalea indica</name>
    <dbReference type="NCBI Taxonomy" id="2867963"/>
    <lineage>
        <taxon>Bacteria</taxon>
        <taxon>Pseudomonadati</taxon>
        <taxon>Bacteroidota</taxon>
        <taxon>Cytophagia</taxon>
        <taxon>Cytophagales</taxon>
        <taxon>Catalimonadaceae</taxon>
        <taxon>Roseihalotalea</taxon>
    </lineage>
</organism>
<dbReference type="GO" id="GO:0090313">
    <property type="term" value="P:regulation of protein targeting to membrane"/>
    <property type="evidence" value="ECO:0007669"/>
    <property type="project" value="TreeGrafter"/>
</dbReference>
<dbReference type="InterPro" id="IPR052894">
    <property type="entry name" value="AsmA-related"/>
</dbReference>